<proteinExistence type="predicted"/>
<dbReference type="AlphaFoldDB" id="A0A0A9ARF4"/>
<accession>A0A0A9ARF4</accession>
<reference evidence="1" key="2">
    <citation type="journal article" date="2015" name="Data Brief">
        <title>Shoot transcriptome of the giant reed, Arundo donax.</title>
        <authorList>
            <person name="Barrero R.A."/>
            <person name="Guerrero F.D."/>
            <person name="Moolhuijzen P."/>
            <person name="Goolsby J.A."/>
            <person name="Tidwell J."/>
            <person name="Bellgard S.E."/>
            <person name="Bellgard M.I."/>
        </authorList>
    </citation>
    <scope>NUCLEOTIDE SEQUENCE</scope>
    <source>
        <tissue evidence="1">Shoot tissue taken approximately 20 cm above the soil surface</tissue>
    </source>
</reference>
<sequence length="29" mass="3319">MMSKFFDKAAIVSARSDHKFTAPMSSWKL</sequence>
<dbReference type="EMBL" id="GBRH01244194">
    <property type="protein sequence ID" value="JAD53701.1"/>
    <property type="molecule type" value="Transcribed_RNA"/>
</dbReference>
<name>A0A0A9ARF4_ARUDO</name>
<reference evidence="1" key="1">
    <citation type="submission" date="2014-09" db="EMBL/GenBank/DDBJ databases">
        <authorList>
            <person name="Magalhaes I.L.F."/>
            <person name="Oliveira U."/>
            <person name="Santos F.R."/>
            <person name="Vidigal T.H.D.A."/>
            <person name="Brescovit A.D."/>
            <person name="Santos A.J."/>
        </authorList>
    </citation>
    <scope>NUCLEOTIDE SEQUENCE</scope>
    <source>
        <tissue evidence="1">Shoot tissue taken approximately 20 cm above the soil surface</tissue>
    </source>
</reference>
<organism evidence="1">
    <name type="scientific">Arundo donax</name>
    <name type="common">Giant reed</name>
    <name type="synonym">Donax arundinaceus</name>
    <dbReference type="NCBI Taxonomy" id="35708"/>
    <lineage>
        <taxon>Eukaryota</taxon>
        <taxon>Viridiplantae</taxon>
        <taxon>Streptophyta</taxon>
        <taxon>Embryophyta</taxon>
        <taxon>Tracheophyta</taxon>
        <taxon>Spermatophyta</taxon>
        <taxon>Magnoliopsida</taxon>
        <taxon>Liliopsida</taxon>
        <taxon>Poales</taxon>
        <taxon>Poaceae</taxon>
        <taxon>PACMAD clade</taxon>
        <taxon>Arundinoideae</taxon>
        <taxon>Arundineae</taxon>
        <taxon>Arundo</taxon>
    </lineage>
</organism>
<protein>
    <submittedName>
        <fullName evidence="1">Uncharacterized protein</fullName>
    </submittedName>
</protein>
<evidence type="ECO:0000313" key="1">
    <source>
        <dbReference type="EMBL" id="JAD53701.1"/>
    </source>
</evidence>